<accession>A0A328HMG3</accession>
<dbReference type="EMBL" id="QLNP01000047">
    <property type="protein sequence ID" value="RAM38615.1"/>
    <property type="molecule type" value="Genomic_DNA"/>
</dbReference>
<dbReference type="Proteomes" id="UP000249166">
    <property type="component" value="Unassembled WGS sequence"/>
</dbReference>
<dbReference type="OrthoDB" id="4845198at2"/>
<name>A0A328HMG3_ARTGO</name>
<feature type="signal peptide" evidence="2">
    <location>
        <begin position="1"/>
        <end position="34"/>
    </location>
</feature>
<comment type="caution">
    <text evidence="3">The sequence shown here is derived from an EMBL/GenBank/DDBJ whole genome shotgun (WGS) entry which is preliminary data.</text>
</comment>
<evidence type="ECO:0000256" key="2">
    <source>
        <dbReference type="SAM" id="SignalP"/>
    </source>
</evidence>
<dbReference type="RefSeq" id="WP_111902654.1">
    <property type="nucleotide sequence ID" value="NZ_QLNP01000047.1"/>
</dbReference>
<protein>
    <submittedName>
        <fullName evidence="3">Uncharacterized protein</fullName>
    </submittedName>
</protein>
<keyword evidence="2" id="KW-0732">Signal</keyword>
<reference evidence="3 4" key="1">
    <citation type="submission" date="2018-04" db="EMBL/GenBank/DDBJ databases">
        <title>Bacteria isolated from cave deposits of Manipur.</title>
        <authorList>
            <person name="Sahoo D."/>
            <person name="Sarangthem I."/>
            <person name="Nandeibam J."/>
        </authorList>
    </citation>
    <scope>NUCLEOTIDE SEQUENCE [LARGE SCALE GENOMIC DNA]</scope>
    <source>
        <strain evidence="4">mrc11</strain>
    </source>
</reference>
<evidence type="ECO:0000313" key="4">
    <source>
        <dbReference type="Proteomes" id="UP000249166"/>
    </source>
</evidence>
<proteinExistence type="predicted"/>
<sequence>MRTTNVRPTTLRKVTILCAAAGLIATGGVGTALAKGGGGGTAKPPKGIVSPWVVPTLATPAFSVPAAQLHGFDDTGLARNATVDGAACPTADPADFGGAVTINGVVVTIPCNLIVQMPANTLSWADFVRGTGGSAPLGTDGLELRAVGNTVGTKHIAGLAFVSQQSANTGRGEITGIDYANGALKIANAAGGTVTVQLNDPKIAGLHDSAGADTGRFSNGQSPDNRFSVDQDNPTIHAGTGYPMCVPRTDPHVKDDPLCPQKNRPLAPGCRNFSIAGVALPASGELSAPAAGQKYCSQYVMPGFTGLPTTGPDASQQAPFEVGDTVDYSGTLVHGTEDYISAHTVEANLGIYTQPGTQPSYLAIGEFGVGTADPLATAANGAAQETQDRMFLEAETTDVKTAVDIYYEDRNPDGSVRNRWITPFEMTGENGVPISGPTGGITTQNTGAQPQRARLRATKAPNGLLSQPDRTVRVGVRSLCLPTPVNVTTTTINQAALDMCFKNAPTRANGLQPGQYIAPVFEYIFPENVMPGDPIVPNDLWHLPFLVNGEGTGNAAALAPSPW</sequence>
<feature type="region of interest" description="Disordered" evidence="1">
    <location>
        <begin position="209"/>
        <end position="234"/>
    </location>
</feature>
<feature type="chain" id="PRO_5016361378" evidence="2">
    <location>
        <begin position="35"/>
        <end position="563"/>
    </location>
</feature>
<dbReference type="AlphaFoldDB" id="A0A328HMG3"/>
<feature type="compositionally biased region" description="Polar residues" evidence="1">
    <location>
        <begin position="216"/>
        <end position="234"/>
    </location>
</feature>
<evidence type="ECO:0000256" key="1">
    <source>
        <dbReference type="SAM" id="MobiDB-lite"/>
    </source>
</evidence>
<evidence type="ECO:0000313" key="3">
    <source>
        <dbReference type="EMBL" id="RAM38615.1"/>
    </source>
</evidence>
<gene>
    <name evidence="3" type="ORF">DBZ45_03945</name>
</gene>
<organism evidence="3 4">
    <name type="scientific">Arthrobacter globiformis</name>
    <dbReference type="NCBI Taxonomy" id="1665"/>
    <lineage>
        <taxon>Bacteria</taxon>
        <taxon>Bacillati</taxon>
        <taxon>Actinomycetota</taxon>
        <taxon>Actinomycetes</taxon>
        <taxon>Micrococcales</taxon>
        <taxon>Micrococcaceae</taxon>
        <taxon>Arthrobacter</taxon>
    </lineage>
</organism>